<dbReference type="AlphaFoldDB" id="A0AAE1DPP7"/>
<comment type="caution">
    <text evidence="1">The sequence shown here is derived from an EMBL/GenBank/DDBJ whole genome shotgun (WGS) entry which is preliminary data.</text>
</comment>
<reference evidence="1" key="1">
    <citation type="journal article" date="2023" name="G3 (Bethesda)">
        <title>A reference genome for the long-term kleptoplast-retaining sea slug Elysia crispata morphotype clarki.</title>
        <authorList>
            <person name="Eastman K.E."/>
            <person name="Pendleton A.L."/>
            <person name="Shaikh M.A."/>
            <person name="Suttiyut T."/>
            <person name="Ogas R."/>
            <person name="Tomko P."/>
            <person name="Gavelis G."/>
            <person name="Widhalm J.R."/>
            <person name="Wisecaver J.H."/>
        </authorList>
    </citation>
    <scope>NUCLEOTIDE SEQUENCE</scope>
    <source>
        <strain evidence="1">ECLA1</strain>
    </source>
</reference>
<accession>A0AAE1DPP7</accession>
<feature type="non-terminal residue" evidence="1">
    <location>
        <position position="1"/>
    </location>
</feature>
<protein>
    <submittedName>
        <fullName evidence="1">Uncharacterized protein</fullName>
    </submittedName>
</protein>
<proteinExistence type="predicted"/>
<sequence>MSAWSGLKSETHSNYWRNFCKSAAQVSDVSTDLCTLFTGLSGIVWTQLIQVHQTTPNPTRLHHNLADTCKQWLGELDNSGTKIYNPLTRTQNSSTMKAELCHGCRGKPLKETP</sequence>
<dbReference type="EMBL" id="JAWDGP010002922">
    <property type="protein sequence ID" value="KAK3778561.1"/>
    <property type="molecule type" value="Genomic_DNA"/>
</dbReference>
<dbReference type="Proteomes" id="UP001283361">
    <property type="component" value="Unassembled WGS sequence"/>
</dbReference>
<evidence type="ECO:0000313" key="1">
    <source>
        <dbReference type="EMBL" id="KAK3778561.1"/>
    </source>
</evidence>
<keyword evidence="2" id="KW-1185">Reference proteome</keyword>
<organism evidence="1 2">
    <name type="scientific">Elysia crispata</name>
    <name type="common">lettuce slug</name>
    <dbReference type="NCBI Taxonomy" id="231223"/>
    <lineage>
        <taxon>Eukaryota</taxon>
        <taxon>Metazoa</taxon>
        <taxon>Spiralia</taxon>
        <taxon>Lophotrochozoa</taxon>
        <taxon>Mollusca</taxon>
        <taxon>Gastropoda</taxon>
        <taxon>Heterobranchia</taxon>
        <taxon>Euthyneura</taxon>
        <taxon>Panpulmonata</taxon>
        <taxon>Sacoglossa</taxon>
        <taxon>Placobranchoidea</taxon>
        <taxon>Plakobranchidae</taxon>
        <taxon>Elysia</taxon>
    </lineage>
</organism>
<name>A0AAE1DPP7_9GAST</name>
<gene>
    <name evidence="1" type="ORF">RRG08_057764</name>
</gene>
<evidence type="ECO:0000313" key="2">
    <source>
        <dbReference type="Proteomes" id="UP001283361"/>
    </source>
</evidence>